<dbReference type="VEuPathDB" id="FungiDB:MUCCIDRAFT_158032"/>
<feature type="chain" id="PRO_5007899598" evidence="1">
    <location>
        <begin position="20"/>
        <end position="230"/>
    </location>
</feature>
<name>A0A168PIA5_MUCCL</name>
<dbReference type="EMBL" id="AMYB01000001">
    <property type="protein sequence ID" value="OAD07775.1"/>
    <property type="molecule type" value="Genomic_DNA"/>
</dbReference>
<protein>
    <submittedName>
        <fullName evidence="2">Uncharacterized protein</fullName>
    </submittedName>
</protein>
<keyword evidence="3" id="KW-1185">Reference proteome</keyword>
<evidence type="ECO:0000256" key="1">
    <source>
        <dbReference type="SAM" id="SignalP"/>
    </source>
</evidence>
<gene>
    <name evidence="2" type="ORF">MUCCIDRAFT_158032</name>
</gene>
<keyword evidence="1" id="KW-0732">Signal</keyword>
<dbReference type="AlphaFoldDB" id="A0A168PIA5"/>
<dbReference type="OrthoDB" id="10653607at2759"/>
<dbReference type="Proteomes" id="UP000077051">
    <property type="component" value="Unassembled WGS sequence"/>
</dbReference>
<proteinExistence type="predicted"/>
<comment type="caution">
    <text evidence="2">The sequence shown here is derived from an EMBL/GenBank/DDBJ whole genome shotgun (WGS) entry which is preliminary data.</text>
</comment>
<sequence>MFSAIAIIAFLFLNDDVVRNPPKDKVVGNENSKEVGVADFNPDPCQKEGKDMHDMSAVLASSSARHSQTLDQGHVTESEAAIKKHNIINQALNVTKSVLIKDKVKKLMESIEQTSYSTDVSKSNDPGSEYLCCTQDSHSNCKELVTNIHEKIRTLERKVDTLIDQQERSLMALGTIISTKSTTDSTAGHTEQCPAINASHQELLKITAELSKAIKEQDLQTKRLAYKVSK</sequence>
<reference evidence="2 3" key="1">
    <citation type="submission" date="2015-06" db="EMBL/GenBank/DDBJ databases">
        <title>Expansion of signal transduction pathways in fungi by whole-genome duplication.</title>
        <authorList>
            <consortium name="DOE Joint Genome Institute"/>
            <person name="Corrochano L.M."/>
            <person name="Kuo A."/>
            <person name="Marcet-Houben M."/>
            <person name="Polaino S."/>
            <person name="Salamov A."/>
            <person name="Villalobos J.M."/>
            <person name="Alvarez M.I."/>
            <person name="Avalos J."/>
            <person name="Benito E.P."/>
            <person name="Benoit I."/>
            <person name="Burger G."/>
            <person name="Camino L.P."/>
            <person name="Canovas D."/>
            <person name="Cerda-Olmedo E."/>
            <person name="Cheng J.-F."/>
            <person name="Dominguez A."/>
            <person name="Elias M."/>
            <person name="Eslava A.P."/>
            <person name="Glaser F."/>
            <person name="Grimwood J."/>
            <person name="Gutierrez G."/>
            <person name="Heitman J."/>
            <person name="Henrissat B."/>
            <person name="Iturriaga E.A."/>
            <person name="Lang B.F."/>
            <person name="Lavin J.L."/>
            <person name="Lee S."/>
            <person name="Li W."/>
            <person name="Lindquist E."/>
            <person name="Lopez-Garcia S."/>
            <person name="Luque E.M."/>
            <person name="Marcos A.T."/>
            <person name="Martin J."/>
            <person name="Mccluskey K."/>
            <person name="Medina H.R."/>
            <person name="Miralles-Duran A."/>
            <person name="Miyazaki A."/>
            <person name="Munoz-Torres E."/>
            <person name="Oguiza J.A."/>
            <person name="Ohm R."/>
            <person name="Olmedo M."/>
            <person name="Orejas M."/>
            <person name="Ortiz-Castellanos L."/>
            <person name="Pisabarro A.G."/>
            <person name="Rodriguez-Romero J."/>
            <person name="Ruiz-Herrera J."/>
            <person name="Ruiz-Vazquez R."/>
            <person name="Sanz C."/>
            <person name="Schackwitz W."/>
            <person name="Schmutz J."/>
            <person name="Shahriari M."/>
            <person name="Shelest E."/>
            <person name="Silva-Franco F."/>
            <person name="Soanes D."/>
            <person name="Syed K."/>
            <person name="Tagua V.G."/>
            <person name="Talbot N.J."/>
            <person name="Thon M."/>
            <person name="De Vries R.P."/>
            <person name="Wiebenga A."/>
            <person name="Yadav J.S."/>
            <person name="Braun E.L."/>
            <person name="Baker S."/>
            <person name="Garre V."/>
            <person name="Horwitz B."/>
            <person name="Torres-Martinez S."/>
            <person name="Idnurm A."/>
            <person name="Herrera-Estrella A."/>
            <person name="Gabaldon T."/>
            <person name="Grigoriev I.V."/>
        </authorList>
    </citation>
    <scope>NUCLEOTIDE SEQUENCE [LARGE SCALE GENOMIC DNA]</scope>
    <source>
        <strain evidence="2 3">CBS 277.49</strain>
    </source>
</reference>
<evidence type="ECO:0000313" key="2">
    <source>
        <dbReference type="EMBL" id="OAD07775.1"/>
    </source>
</evidence>
<organism evidence="2 3">
    <name type="scientific">Mucor lusitanicus CBS 277.49</name>
    <dbReference type="NCBI Taxonomy" id="747725"/>
    <lineage>
        <taxon>Eukaryota</taxon>
        <taxon>Fungi</taxon>
        <taxon>Fungi incertae sedis</taxon>
        <taxon>Mucoromycota</taxon>
        <taxon>Mucoromycotina</taxon>
        <taxon>Mucoromycetes</taxon>
        <taxon>Mucorales</taxon>
        <taxon>Mucorineae</taxon>
        <taxon>Mucoraceae</taxon>
        <taxon>Mucor</taxon>
    </lineage>
</organism>
<accession>A0A168PIA5</accession>
<feature type="signal peptide" evidence="1">
    <location>
        <begin position="1"/>
        <end position="19"/>
    </location>
</feature>
<evidence type="ECO:0000313" key="3">
    <source>
        <dbReference type="Proteomes" id="UP000077051"/>
    </source>
</evidence>